<proteinExistence type="predicted"/>
<dbReference type="InterPro" id="IPR009078">
    <property type="entry name" value="Ferritin-like_SF"/>
</dbReference>
<dbReference type="AlphaFoldDB" id="A0A8J7W1R6"/>
<reference evidence="1" key="2">
    <citation type="submission" date="2021-04" db="EMBL/GenBank/DDBJ databases">
        <authorList>
            <person name="Liu J."/>
        </authorList>
    </citation>
    <scope>NUCLEOTIDE SEQUENCE</scope>
    <source>
        <strain evidence="1">BAD-6</strain>
    </source>
</reference>
<gene>
    <name evidence="1" type="ORF">KCX82_15275</name>
</gene>
<name>A0A8J7W1R6_9FIRM</name>
<dbReference type="RefSeq" id="WP_227019381.1">
    <property type="nucleotide sequence ID" value="NZ_JAGSND010000011.1"/>
</dbReference>
<dbReference type="EMBL" id="JAGSND010000011">
    <property type="protein sequence ID" value="MBR0599249.1"/>
    <property type="molecule type" value="Genomic_DNA"/>
</dbReference>
<dbReference type="Proteomes" id="UP000675664">
    <property type="component" value="Unassembled WGS sequence"/>
</dbReference>
<organism evidence="1 2">
    <name type="scientific">Sinanaerobacter chloroacetimidivorans</name>
    <dbReference type="NCBI Taxonomy" id="2818044"/>
    <lineage>
        <taxon>Bacteria</taxon>
        <taxon>Bacillati</taxon>
        <taxon>Bacillota</taxon>
        <taxon>Clostridia</taxon>
        <taxon>Peptostreptococcales</taxon>
        <taxon>Anaerovoracaceae</taxon>
        <taxon>Sinanaerobacter</taxon>
    </lineage>
</organism>
<accession>A0A8J7W1R6</accession>
<evidence type="ECO:0000313" key="1">
    <source>
        <dbReference type="EMBL" id="MBR0599249.1"/>
    </source>
</evidence>
<protein>
    <submittedName>
        <fullName evidence="1">Uncharacterized protein</fullName>
    </submittedName>
</protein>
<comment type="caution">
    <text evidence="1">The sequence shown here is derived from an EMBL/GenBank/DDBJ whole genome shotgun (WGS) entry which is preliminary data.</text>
</comment>
<dbReference type="SUPFAM" id="SSF47240">
    <property type="entry name" value="Ferritin-like"/>
    <property type="match status" value="1"/>
</dbReference>
<sequence>MQCNRVSEPTITYGQMNLLFAIRNLWRDITTWSRAYMVNRSAGLEIANDVFNRLYETPQEFGNLLQYIVGYDNAVKFVQLLSQQIVLFRSLLEAEIEGDSNLIDQITQQLYQLADERAKFMAAINPFWDETETRNLIYTFYQYTMDEMIAILTKDYAKDIDIYDRLIHHADTMGDYFTEGLFNYIALNQQSTNNTIT</sequence>
<reference evidence="1" key="1">
    <citation type="submission" date="2021-04" db="EMBL/GenBank/DDBJ databases">
        <title>Sinoanaerobacter chloroacetimidivorans sp. nov., an obligate anaerobic bacterium isolated from anaerobic sludge.</title>
        <authorList>
            <person name="Bao Y."/>
        </authorList>
    </citation>
    <scope>NUCLEOTIDE SEQUENCE</scope>
    <source>
        <strain evidence="1">BAD-6</strain>
    </source>
</reference>
<keyword evidence="2" id="KW-1185">Reference proteome</keyword>
<evidence type="ECO:0000313" key="2">
    <source>
        <dbReference type="Proteomes" id="UP000675664"/>
    </source>
</evidence>